<name>A0A935IL88_9MICO</name>
<organism evidence="2 3">
    <name type="scientific">Candidatus Phosphoribacter hodrii</name>
    <dbReference type="NCBI Taxonomy" id="2953743"/>
    <lineage>
        <taxon>Bacteria</taxon>
        <taxon>Bacillati</taxon>
        <taxon>Actinomycetota</taxon>
        <taxon>Actinomycetes</taxon>
        <taxon>Micrococcales</taxon>
        <taxon>Dermatophilaceae</taxon>
        <taxon>Candidatus Phosphoribacter</taxon>
    </lineage>
</organism>
<protein>
    <recommendedName>
        <fullName evidence="4">Lipoprotein</fullName>
    </recommendedName>
</protein>
<evidence type="ECO:0000313" key="2">
    <source>
        <dbReference type="EMBL" id="MBK7274200.1"/>
    </source>
</evidence>
<reference evidence="2 3" key="1">
    <citation type="submission" date="2020-10" db="EMBL/GenBank/DDBJ databases">
        <title>Connecting structure to function with the recovery of over 1000 high-quality activated sludge metagenome-assembled genomes encoding full-length rRNA genes using long-read sequencing.</title>
        <authorList>
            <person name="Singleton C.M."/>
            <person name="Petriglieri F."/>
            <person name="Kristensen J.M."/>
            <person name="Kirkegaard R.H."/>
            <person name="Michaelsen T.Y."/>
            <person name="Andersen M.H."/>
            <person name="Karst S.M."/>
            <person name="Dueholm M.S."/>
            <person name="Nielsen P.H."/>
            <person name="Albertsen M."/>
        </authorList>
    </citation>
    <scope>NUCLEOTIDE SEQUENCE [LARGE SCALE GENOMIC DNA]</scope>
    <source>
        <strain evidence="2">Ega_18-Q3-R5-49_MAXAC.001</strain>
    </source>
</reference>
<dbReference type="EMBL" id="JADJIB010000005">
    <property type="protein sequence ID" value="MBK7274200.1"/>
    <property type="molecule type" value="Genomic_DNA"/>
</dbReference>
<proteinExistence type="predicted"/>
<comment type="caution">
    <text evidence="2">The sequence shown here is derived from an EMBL/GenBank/DDBJ whole genome shotgun (WGS) entry which is preliminary data.</text>
</comment>
<gene>
    <name evidence="2" type="ORF">IPI13_13895</name>
</gene>
<evidence type="ECO:0008006" key="4">
    <source>
        <dbReference type="Google" id="ProtNLM"/>
    </source>
</evidence>
<evidence type="ECO:0000313" key="3">
    <source>
        <dbReference type="Proteomes" id="UP000726105"/>
    </source>
</evidence>
<sequence>MTGASDGPQASLWIAPRTISTDMPDFPDTVRLTQEAPGMVGDTIAGTRVGVRHTRRRYAATLAALIAASAMVAGCTTSTAGPGVTTTATSGSSTATTTPTATATSTPSATTAPTAAYPADVPAEARANTPAGAIAFAKHFFGLVNRAYTTPQAGLLTPLSTANCKTCAAFESTAADFVAQSQRYDRAAVSILEVAIDSDPPPAGMTLVDVVVDQLPAKVIDSKGSTVTAITGRRGVFVVQLQFAPAGWAVDTIQVMG</sequence>
<dbReference type="AlphaFoldDB" id="A0A935IL88"/>
<evidence type="ECO:0000256" key="1">
    <source>
        <dbReference type="SAM" id="MobiDB-lite"/>
    </source>
</evidence>
<feature type="region of interest" description="Disordered" evidence="1">
    <location>
        <begin position="85"/>
        <end position="114"/>
    </location>
</feature>
<accession>A0A935IL88</accession>
<dbReference type="Proteomes" id="UP000726105">
    <property type="component" value="Unassembled WGS sequence"/>
</dbReference>